<dbReference type="NCBIfam" id="NF002342">
    <property type="entry name" value="PRK01305.1-3"/>
    <property type="match status" value="1"/>
</dbReference>
<dbReference type="InterPro" id="IPR007471">
    <property type="entry name" value="N-end_Aminoacyl_Trfase_N"/>
</dbReference>
<dbReference type="GO" id="GO:0004057">
    <property type="term" value="F:arginyl-tRNA--protein transferase activity"/>
    <property type="evidence" value="ECO:0007669"/>
    <property type="project" value="InterPro"/>
</dbReference>
<evidence type="ECO:0000256" key="4">
    <source>
        <dbReference type="HAMAP-Rule" id="MF_00689"/>
    </source>
</evidence>
<dbReference type="InterPro" id="IPR030700">
    <property type="entry name" value="N-end_Aminoacyl_Trfase"/>
</dbReference>
<dbReference type="PIRSF" id="PIRSF037208">
    <property type="entry name" value="ATE_pro_prd"/>
    <property type="match status" value="1"/>
</dbReference>
<dbReference type="AlphaFoldDB" id="A0A4R2L164"/>
<dbReference type="NCBIfam" id="NF002341">
    <property type="entry name" value="PRK01305.1-1"/>
    <property type="match status" value="1"/>
</dbReference>
<evidence type="ECO:0000259" key="5">
    <source>
        <dbReference type="Pfam" id="PF04376"/>
    </source>
</evidence>
<dbReference type="EMBL" id="SLWY01000021">
    <property type="protein sequence ID" value="TCO78917.1"/>
    <property type="molecule type" value="Genomic_DNA"/>
</dbReference>
<dbReference type="PANTHER" id="PTHR21367">
    <property type="entry name" value="ARGININE-TRNA-PROTEIN TRANSFERASE 1"/>
    <property type="match status" value="1"/>
</dbReference>
<dbReference type="Pfam" id="PF04377">
    <property type="entry name" value="ATE_C"/>
    <property type="match status" value="1"/>
</dbReference>
<dbReference type="NCBIfam" id="NF002346">
    <property type="entry name" value="PRK01305.2-3"/>
    <property type="match status" value="1"/>
</dbReference>
<comment type="catalytic activity">
    <reaction evidence="4">
        <text>N-terminal L-glutamyl-[protein] + L-leucyl-tRNA(Leu) = N-terminal L-leucyl-L-glutamyl-[protein] + tRNA(Leu) + H(+)</text>
        <dbReference type="Rhea" id="RHEA:50412"/>
        <dbReference type="Rhea" id="RHEA-COMP:9613"/>
        <dbReference type="Rhea" id="RHEA-COMP:9622"/>
        <dbReference type="Rhea" id="RHEA-COMP:12664"/>
        <dbReference type="Rhea" id="RHEA-COMP:12668"/>
        <dbReference type="ChEBI" id="CHEBI:15378"/>
        <dbReference type="ChEBI" id="CHEBI:64721"/>
        <dbReference type="ChEBI" id="CHEBI:78442"/>
        <dbReference type="ChEBI" id="CHEBI:78494"/>
        <dbReference type="ChEBI" id="CHEBI:133041"/>
        <dbReference type="EC" id="2.3.2.29"/>
    </reaction>
</comment>
<keyword evidence="3 4" id="KW-0012">Acyltransferase</keyword>
<reference evidence="7 8" key="1">
    <citation type="submission" date="2019-03" db="EMBL/GenBank/DDBJ databases">
        <title>Genomic Encyclopedia of Type Strains, Phase IV (KMG-IV): sequencing the most valuable type-strain genomes for metagenomic binning, comparative biology and taxonomic classification.</title>
        <authorList>
            <person name="Goeker M."/>
        </authorList>
    </citation>
    <scope>NUCLEOTIDE SEQUENCE [LARGE SCALE GENOMIC DNA]</scope>
    <source>
        <strain evidence="7 8">DSM 25287</strain>
    </source>
</reference>
<dbReference type="InterPro" id="IPR007472">
    <property type="entry name" value="N-end_Aminoacyl_Trfase_C"/>
</dbReference>
<feature type="domain" description="N-end rule aminoacyl transferase C-terminal" evidence="6">
    <location>
        <begin position="107"/>
        <end position="229"/>
    </location>
</feature>
<evidence type="ECO:0000313" key="7">
    <source>
        <dbReference type="EMBL" id="TCO78917.1"/>
    </source>
</evidence>
<gene>
    <name evidence="4" type="primary">bpt</name>
    <name evidence="7" type="ORF">EV699_12130</name>
</gene>
<dbReference type="GO" id="GO:0071596">
    <property type="term" value="P:ubiquitin-dependent protein catabolic process via the N-end rule pathway"/>
    <property type="evidence" value="ECO:0007669"/>
    <property type="project" value="InterPro"/>
</dbReference>
<comment type="subcellular location">
    <subcellularLocation>
        <location evidence="4">Cytoplasm</location>
    </subcellularLocation>
</comment>
<evidence type="ECO:0000256" key="1">
    <source>
        <dbReference type="ARBA" id="ARBA00022490"/>
    </source>
</evidence>
<keyword evidence="2 4" id="KW-0808">Transferase</keyword>
<dbReference type="GO" id="GO:0005737">
    <property type="term" value="C:cytoplasm"/>
    <property type="evidence" value="ECO:0007669"/>
    <property type="project" value="UniProtKB-SubCell"/>
</dbReference>
<evidence type="ECO:0000256" key="2">
    <source>
        <dbReference type="ARBA" id="ARBA00022679"/>
    </source>
</evidence>
<dbReference type="InterPro" id="IPR017138">
    <property type="entry name" value="Asp_Glu_LeuTrfase"/>
</dbReference>
<dbReference type="RefSeq" id="WP_165904185.1">
    <property type="nucleotide sequence ID" value="NZ_SLWY01000021.1"/>
</dbReference>
<sequence length="244" mass="27684">MAAPRELGSLRLFLTDTHPCSYLPGRDARNLVADPLAVDASLYSTLARHGFRRSGEHVYRPHCQGCHACVSLRIPVDRFTPKRAQRRNLQRNADIVVRVLEPVLREEHFELFARYLRLRHPDGGMDDASPESYLAFVASNWSHTFLAEGRLADGRVVVVAVVDILADGLSAVYTYFDPALTERSLGTFAVLWQIAEARRRGLPYVYLGYWIRECRKMNYKTRFQPCEVFTGGDWRAPADDAPAC</sequence>
<dbReference type="GO" id="GO:0008914">
    <property type="term" value="F:leucyl-tRNA--protein transferase activity"/>
    <property type="evidence" value="ECO:0007669"/>
    <property type="project" value="UniProtKB-UniRule"/>
</dbReference>
<accession>A0A4R2L164</accession>
<organism evidence="7 8">
    <name type="scientific">Plasticicumulans lactativorans</name>
    <dbReference type="NCBI Taxonomy" id="1133106"/>
    <lineage>
        <taxon>Bacteria</taxon>
        <taxon>Pseudomonadati</taxon>
        <taxon>Pseudomonadota</taxon>
        <taxon>Gammaproteobacteria</taxon>
        <taxon>Candidatus Competibacteraceae</taxon>
        <taxon>Plasticicumulans</taxon>
    </lineage>
</organism>
<protein>
    <recommendedName>
        <fullName evidence="4">Aspartate/glutamate leucyltransferase</fullName>
        <ecNumber evidence="4">2.3.2.29</ecNumber>
    </recommendedName>
</protein>
<dbReference type="PANTHER" id="PTHR21367:SF1">
    <property type="entry name" value="ARGINYL-TRNA--PROTEIN TRANSFERASE 1"/>
    <property type="match status" value="1"/>
</dbReference>
<evidence type="ECO:0000313" key="8">
    <source>
        <dbReference type="Proteomes" id="UP000295765"/>
    </source>
</evidence>
<evidence type="ECO:0000259" key="6">
    <source>
        <dbReference type="Pfam" id="PF04377"/>
    </source>
</evidence>
<dbReference type="SUPFAM" id="SSF55729">
    <property type="entry name" value="Acyl-CoA N-acyltransferases (Nat)"/>
    <property type="match status" value="1"/>
</dbReference>
<dbReference type="Gene3D" id="3.40.630.30">
    <property type="match status" value="1"/>
</dbReference>
<keyword evidence="8" id="KW-1185">Reference proteome</keyword>
<dbReference type="EC" id="2.3.2.29" evidence="4"/>
<dbReference type="Proteomes" id="UP000295765">
    <property type="component" value="Unassembled WGS sequence"/>
</dbReference>
<evidence type="ECO:0000256" key="3">
    <source>
        <dbReference type="ARBA" id="ARBA00023315"/>
    </source>
</evidence>
<comment type="function">
    <text evidence="4">Functions in the N-end rule pathway of protein degradation where it conjugates Leu from its aminoacyl-tRNA to the N-termini of proteins containing an N-terminal aspartate or glutamate.</text>
</comment>
<comment type="catalytic activity">
    <reaction evidence="4">
        <text>N-terminal L-aspartyl-[protein] + L-leucyl-tRNA(Leu) = N-terminal L-leucyl-L-aspartyl-[protein] + tRNA(Leu) + H(+)</text>
        <dbReference type="Rhea" id="RHEA:50420"/>
        <dbReference type="Rhea" id="RHEA-COMP:9613"/>
        <dbReference type="Rhea" id="RHEA-COMP:9622"/>
        <dbReference type="Rhea" id="RHEA-COMP:12669"/>
        <dbReference type="Rhea" id="RHEA-COMP:12674"/>
        <dbReference type="ChEBI" id="CHEBI:15378"/>
        <dbReference type="ChEBI" id="CHEBI:64720"/>
        <dbReference type="ChEBI" id="CHEBI:78442"/>
        <dbReference type="ChEBI" id="CHEBI:78494"/>
        <dbReference type="ChEBI" id="CHEBI:133042"/>
        <dbReference type="EC" id="2.3.2.29"/>
    </reaction>
</comment>
<comment type="caution">
    <text evidence="7">The sequence shown here is derived from an EMBL/GenBank/DDBJ whole genome shotgun (WGS) entry which is preliminary data.</text>
</comment>
<dbReference type="InterPro" id="IPR016181">
    <property type="entry name" value="Acyl_CoA_acyltransferase"/>
</dbReference>
<comment type="similarity">
    <text evidence="4">Belongs to the R-transferase family. Bpt subfamily.</text>
</comment>
<feature type="domain" description="N-end aminoacyl transferase N-terminal" evidence="5">
    <location>
        <begin position="18"/>
        <end position="87"/>
    </location>
</feature>
<name>A0A4R2L164_9GAMM</name>
<keyword evidence="1 4" id="KW-0963">Cytoplasm</keyword>
<dbReference type="Pfam" id="PF04376">
    <property type="entry name" value="ATE_N"/>
    <property type="match status" value="1"/>
</dbReference>
<proteinExistence type="inferred from homology"/>
<dbReference type="HAMAP" id="MF_00689">
    <property type="entry name" value="Bpt"/>
    <property type="match status" value="1"/>
</dbReference>